<evidence type="ECO:0000313" key="1">
    <source>
        <dbReference type="EMBL" id="KDN48541.1"/>
    </source>
</evidence>
<dbReference type="STRING" id="1037660.A0A066W470"/>
<dbReference type="OrthoDB" id="10070917at2759"/>
<organism evidence="1 2">
    <name type="scientific">Tilletiaria anomala (strain ATCC 24038 / CBS 436.72 / UBC 951)</name>
    <dbReference type="NCBI Taxonomy" id="1037660"/>
    <lineage>
        <taxon>Eukaryota</taxon>
        <taxon>Fungi</taxon>
        <taxon>Dikarya</taxon>
        <taxon>Basidiomycota</taxon>
        <taxon>Ustilaginomycotina</taxon>
        <taxon>Exobasidiomycetes</taxon>
        <taxon>Georgefischeriales</taxon>
        <taxon>Tilletiariaceae</taxon>
        <taxon>Tilletiaria</taxon>
    </lineage>
</organism>
<dbReference type="HOGENOM" id="CLU_2442417_0_0_1"/>
<evidence type="ECO:0000313" key="2">
    <source>
        <dbReference type="Proteomes" id="UP000027361"/>
    </source>
</evidence>
<dbReference type="AlphaFoldDB" id="A0A066W470"/>
<dbReference type="EMBL" id="JMSN01000024">
    <property type="protein sequence ID" value="KDN48541.1"/>
    <property type="molecule type" value="Genomic_DNA"/>
</dbReference>
<dbReference type="GeneID" id="25264179"/>
<protein>
    <submittedName>
        <fullName evidence="1">Glycoside hydrolase family 31 protein</fullName>
    </submittedName>
</protein>
<dbReference type="Proteomes" id="UP000027361">
    <property type="component" value="Unassembled WGS sequence"/>
</dbReference>
<gene>
    <name evidence="1" type="ORF">K437DRAFT_255522</name>
</gene>
<dbReference type="RefSeq" id="XP_013244197.1">
    <property type="nucleotide sequence ID" value="XM_013388743.1"/>
</dbReference>
<keyword evidence="1" id="KW-0378">Hydrolase</keyword>
<name>A0A066W470_TILAU</name>
<keyword evidence="2" id="KW-1185">Reference proteome</keyword>
<comment type="caution">
    <text evidence="1">The sequence shown here is derived from an EMBL/GenBank/DDBJ whole genome shotgun (WGS) entry which is preliminary data.</text>
</comment>
<dbReference type="Gene3D" id="3.20.20.80">
    <property type="entry name" value="Glycosidases"/>
    <property type="match status" value="1"/>
</dbReference>
<reference evidence="1 2" key="1">
    <citation type="submission" date="2014-05" db="EMBL/GenBank/DDBJ databases">
        <title>Draft genome sequence of a rare smut relative, Tilletiaria anomala UBC 951.</title>
        <authorList>
            <consortium name="DOE Joint Genome Institute"/>
            <person name="Toome M."/>
            <person name="Kuo A."/>
            <person name="Henrissat B."/>
            <person name="Lipzen A."/>
            <person name="Tritt A."/>
            <person name="Yoshinaga Y."/>
            <person name="Zane M."/>
            <person name="Barry K."/>
            <person name="Grigoriev I.V."/>
            <person name="Spatafora J.W."/>
            <person name="Aimea M.C."/>
        </authorList>
    </citation>
    <scope>NUCLEOTIDE SEQUENCE [LARGE SCALE GENOMIC DNA]</scope>
    <source>
        <strain evidence="1 2">UBC 951</strain>
    </source>
</reference>
<proteinExistence type="predicted"/>
<sequence>MTVINYNSWAYQGDFGLDKGMWPEVAAMIEKVKNLSGVETMASFWPNVEDGSVDYAKMQGKGYLSVISSGPGITDSSICDFQTEEVLQHC</sequence>
<dbReference type="InParanoid" id="A0A066W470"/>
<dbReference type="GO" id="GO:0016787">
    <property type="term" value="F:hydrolase activity"/>
    <property type="evidence" value="ECO:0007669"/>
    <property type="project" value="UniProtKB-KW"/>
</dbReference>
<accession>A0A066W470</accession>